<evidence type="ECO:0000313" key="7">
    <source>
        <dbReference type="Proteomes" id="UP000266206"/>
    </source>
</evidence>
<sequence length="131" mass="14960">MRIALAIAMIFFGIDHLITPERYLPMIESWLPFPNSVIAITGICEIGGGLGLLTQRFRRLAGLMLAIYFVAVFPANVHNAIYGLQVQGLPTSEWYYWARLCFQPLAVWWALYCTGYIYNIGHAKTSFLRQR</sequence>
<evidence type="ECO:0000313" key="6">
    <source>
        <dbReference type="EMBL" id="RIY41371.1"/>
    </source>
</evidence>
<protein>
    <recommendedName>
        <fullName evidence="8">DoxX family protein</fullName>
    </recommendedName>
</protein>
<keyword evidence="3 5" id="KW-1133">Transmembrane helix</keyword>
<evidence type="ECO:0000256" key="3">
    <source>
        <dbReference type="ARBA" id="ARBA00022989"/>
    </source>
</evidence>
<dbReference type="PANTHER" id="PTHR36974">
    <property type="entry name" value="MEMBRANE PROTEIN-RELATED"/>
    <property type="match status" value="1"/>
</dbReference>
<dbReference type="InterPro" id="IPR032808">
    <property type="entry name" value="DoxX"/>
</dbReference>
<organism evidence="6 7">
    <name type="scientific">Neopusillimonas maritima</name>
    <dbReference type="NCBI Taxonomy" id="2026239"/>
    <lineage>
        <taxon>Bacteria</taxon>
        <taxon>Pseudomonadati</taxon>
        <taxon>Pseudomonadota</taxon>
        <taxon>Betaproteobacteria</taxon>
        <taxon>Burkholderiales</taxon>
        <taxon>Alcaligenaceae</taxon>
        <taxon>Neopusillimonas</taxon>
    </lineage>
</organism>
<proteinExistence type="predicted"/>
<dbReference type="GO" id="GO:0016020">
    <property type="term" value="C:membrane"/>
    <property type="evidence" value="ECO:0007669"/>
    <property type="project" value="UniProtKB-SubCell"/>
</dbReference>
<feature type="transmembrane region" description="Helical" evidence="5">
    <location>
        <begin position="94"/>
        <end position="121"/>
    </location>
</feature>
<evidence type="ECO:0000256" key="1">
    <source>
        <dbReference type="ARBA" id="ARBA00004141"/>
    </source>
</evidence>
<dbReference type="EMBL" id="NQYH01000004">
    <property type="protein sequence ID" value="RIY41371.1"/>
    <property type="molecule type" value="Genomic_DNA"/>
</dbReference>
<dbReference type="AlphaFoldDB" id="A0A3A1YV26"/>
<dbReference type="Proteomes" id="UP000266206">
    <property type="component" value="Unassembled WGS sequence"/>
</dbReference>
<gene>
    <name evidence="6" type="ORF">CJP73_06575</name>
</gene>
<evidence type="ECO:0000256" key="5">
    <source>
        <dbReference type="SAM" id="Phobius"/>
    </source>
</evidence>
<dbReference type="OrthoDB" id="8856615at2"/>
<keyword evidence="4 5" id="KW-0472">Membrane</keyword>
<evidence type="ECO:0000256" key="4">
    <source>
        <dbReference type="ARBA" id="ARBA00023136"/>
    </source>
</evidence>
<feature type="transmembrane region" description="Helical" evidence="5">
    <location>
        <begin position="36"/>
        <end position="53"/>
    </location>
</feature>
<comment type="caution">
    <text evidence="6">The sequence shown here is derived from an EMBL/GenBank/DDBJ whole genome shotgun (WGS) entry which is preliminary data.</text>
</comment>
<reference evidence="6 7" key="1">
    <citation type="submission" date="2017-08" db="EMBL/GenBank/DDBJ databases">
        <title>Pusillimonas indicus sp. nov., a member of the family Alcaligenaceae isolated from surface seawater.</title>
        <authorList>
            <person name="Li J."/>
        </authorList>
    </citation>
    <scope>NUCLEOTIDE SEQUENCE [LARGE SCALE GENOMIC DNA]</scope>
    <source>
        <strain evidence="6 7">L52-1-41</strain>
    </source>
</reference>
<accession>A0A3A1YV26</accession>
<dbReference type="PANTHER" id="PTHR36974:SF1">
    <property type="entry name" value="DOXX FAMILY MEMBRANE PROTEIN"/>
    <property type="match status" value="1"/>
</dbReference>
<evidence type="ECO:0000256" key="2">
    <source>
        <dbReference type="ARBA" id="ARBA00022692"/>
    </source>
</evidence>
<keyword evidence="2 5" id="KW-0812">Transmembrane</keyword>
<evidence type="ECO:0008006" key="8">
    <source>
        <dbReference type="Google" id="ProtNLM"/>
    </source>
</evidence>
<feature type="transmembrane region" description="Helical" evidence="5">
    <location>
        <begin position="60"/>
        <end position="82"/>
    </location>
</feature>
<dbReference type="Pfam" id="PF07681">
    <property type="entry name" value="DoxX"/>
    <property type="match status" value="1"/>
</dbReference>
<comment type="subcellular location">
    <subcellularLocation>
        <location evidence="1">Membrane</location>
        <topology evidence="1">Multi-pass membrane protein</topology>
    </subcellularLocation>
</comment>
<name>A0A3A1YV26_9BURK</name>